<dbReference type="Gene3D" id="3.50.50.60">
    <property type="entry name" value="FAD/NAD(P)-binding domain"/>
    <property type="match status" value="1"/>
</dbReference>
<dbReference type="GO" id="GO:0004497">
    <property type="term" value="F:monooxygenase activity"/>
    <property type="evidence" value="ECO:0007669"/>
    <property type="project" value="UniProtKB-KW"/>
</dbReference>
<evidence type="ECO:0000256" key="2">
    <source>
        <dbReference type="ARBA" id="ARBA00022630"/>
    </source>
</evidence>
<evidence type="ECO:0000313" key="8">
    <source>
        <dbReference type="Proteomes" id="UP000700596"/>
    </source>
</evidence>
<feature type="domain" description="FAD-binding" evidence="6">
    <location>
        <begin position="60"/>
        <end position="385"/>
    </location>
</feature>
<keyword evidence="8" id="KW-1185">Reference proteome</keyword>
<dbReference type="AlphaFoldDB" id="A0A9P9DJY4"/>
<organism evidence="7 8">
    <name type="scientific">Dendryphion nanum</name>
    <dbReference type="NCBI Taxonomy" id="256645"/>
    <lineage>
        <taxon>Eukaryota</taxon>
        <taxon>Fungi</taxon>
        <taxon>Dikarya</taxon>
        <taxon>Ascomycota</taxon>
        <taxon>Pezizomycotina</taxon>
        <taxon>Dothideomycetes</taxon>
        <taxon>Pleosporomycetidae</taxon>
        <taxon>Pleosporales</taxon>
        <taxon>Torulaceae</taxon>
        <taxon>Dendryphion</taxon>
    </lineage>
</organism>
<keyword evidence="3" id="KW-0274">FAD</keyword>
<dbReference type="OrthoDB" id="16820at2759"/>
<dbReference type="EMBL" id="JAGMWT010000011">
    <property type="protein sequence ID" value="KAH7119951.1"/>
    <property type="molecule type" value="Genomic_DNA"/>
</dbReference>
<keyword evidence="4" id="KW-0560">Oxidoreductase</keyword>
<dbReference type="PANTHER" id="PTHR13789">
    <property type="entry name" value="MONOOXYGENASE"/>
    <property type="match status" value="1"/>
</dbReference>
<gene>
    <name evidence="7" type="ORF">B0J11DRAFT_590980</name>
</gene>
<evidence type="ECO:0000259" key="6">
    <source>
        <dbReference type="Pfam" id="PF01494"/>
    </source>
</evidence>
<name>A0A9P9DJY4_9PLEO</name>
<sequence length="485" mass="53538">MDWEEELDNCKKHVHQLISEGHSGLRQPSYPTQSLAFLHRLQNTQSKNPSLPLQAKHSLKIIISGAGLGGLSTAIALRRRGHTVTVYERAQRLDEVGAGIQVPPNSSRLLLKWGIGKYLHGKANEPEAIRMRRWENGKVIGLTRLGPAFREEFGAPYWVVHRANLQIALYELAVDLGVEVHVGNGVKGYEEGTPSVILEDGSVDQGDLVVAADGIKSAARKIVLRGEDQPPQKAGFAAYRAMVDTGRMKDDPDISWLLDHPGQNLWIGPARHVMTYSVAGGKSFNMVLSHPESSDPATWNQTTALLEMKSHFRTWDPALRKLINMIDTTLKWPLLTGKPLPHWLSPSNKLLIIGDAAHPMVPYMSSGAAMAVEDGAALAEILSLISNPTDLVPALKVFEKIRILRTGQMQEASLVNGKIWHFEDGAEQRARDAAMRVEVEGGLVRESANQWSDPVTRGWVFGYDAEREIREAWGESKEGGRGARL</sequence>
<protein>
    <recommendedName>
        <fullName evidence="6">FAD-binding domain-containing protein</fullName>
    </recommendedName>
</protein>
<comment type="caution">
    <text evidence="7">The sequence shown here is derived from an EMBL/GenBank/DDBJ whole genome shotgun (WGS) entry which is preliminary data.</text>
</comment>
<evidence type="ECO:0000256" key="5">
    <source>
        <dbReference type="ARBA" id="ARBA00023033"/>
    </source>
</evidence>
<dbReference type="InterPro" id="IPR050493">
    <property type="entry name" value="FAD-dep_Monooxygenase_BioMet"/>
</dbReference>
<dbReference type="Proteomes" id="UP000700596">
    <property type="component" value="Unassembled WGS sequence"/>
</dbReference>
<accession>A0A9P9DJY4</accession>
<evidence type="ECO:0000256" key="3">
    <source>
        <dbReference type="ARBA" id="ARBA00022827"/>
    </source>
</evidence>
<keyword evidence="5" id="KW-0503">Monooxygenase</keyword>
<dbReference type="SUPFAM" id="SSF51905">
    <property type="entry name" value="FAD/NAD(P)-binding domain"/>
    <property type="match status" value="1"/>
</dbReference>
<evidence type="ECO:0000256" key="4">
    <source>
        <dbReference type="ARBA" id="ARBA00023002"/>
    </source>
</evidence>
<dbReference type="GO" id="GO:0071949">
    <property type="term" value="F:FAD binding"/>
    <property type="evidence" value="ECO:0007669"/>
    <property type="project" value="InterPro"/>
</dbReference>
<dbReference type="SUPFAM" id="SSF54373">
    <property type="entry name" value="FAD-linked reductases, C-terminal domain"/>
    <property type="match status" value="1"/>
</dbReference>
<dbReference type="FunFam" id="3.50.50.60:FF:000115">
    <property type="entry name" value="Salicylate hydroxylase, putative"/>
    <property type="match status" value="1"/>
</dbReference>
<dbReference type="PANTHER" id="PTHR13789:SF306">
    <property type="entry name" value="HYDROXYLASE, PUTATIVE-RELATED"/>
    <property type="match status" value="1"/>
</dbReference>
<keyword evidence="2" id="KW-0285">Flavoprotein</keyword>
<proteinExistence type="inferred from homology"/>
<evidence type="ECO:0000313" key="7">
    <source>
        <dbReference type="EMBL" id="KAH7119951.1"/>
    </source>
</evidence>
<dbReference type="Pfam" id="PF01494">
    <property type="entry name" value="FAD_binding_3"/>
    <property type="match status" value="1"/>
</dbReference>
<dbReference type="InterPro" id="IPR036188">
    <property type="entry name" value="FAD/NAD-bd_sf"/>
</dbReference>
<reference evidence="7" key="1">
    <citation type="journal article" date="2021" name="Nat. Commun.">
        <title>Genetic determinants of endophytism in the Arabidopsis root mycobiome.</title>
        <authorList>
            <person name="Mesny F."/>
            <person name="Miyauchi S."/>
            <person name="Thiergart T."/>
            <person name="Pickel B."/>
            <person name="Atanasova L."/>
            <person name="Karlsson M."/>
            <person name="Huettel B."/>
            <person name="Barry K.W."/>
            <person name="Haridas S."/>
            <person name="Chen C."/>
            <person name="Bauer D."/>
            <person name="Andreopoulos W."/>
            <person name="Pangilinan J."/>
            <person name="LaButti K."/>
            <person name="Riley R."/>
            <person name="Lipzen A."/>
            <person name="Clum A."/>
            <person name="Drula E."/>
            <person name="Henrissat B."/>
            <person name="Kohler A."/>
            <person name="Grigoriev I.V."/>
            <person name="Martin F.M."/>
            <person name="Hacquard S."/>
        </authorList>
    </citation>
    <scope>NUCLEOTIDE SEQUENCE</scope>
    <source>
        <strain evidence="7">MPI-CAGE-CH-0243</strain>
    </source>
</reference>
<evidence type="ECO:0000256" key="1">
    <source>
        <dbReference type="ARBA" id="ARBA00007992"/>
    </source>
</evidence>
<comment type="similarity">
    <text evidence="1">Belongs to the paxM FAD-dependent monooxygenase family.</text>
</comment>
<dbReference type="PRINTS" id="PR00420">
    <property type="entry name" value="RNGMNOXGNASE"/>
</dbReference>
<dbReference type="InterPro" id="IPR002938">
    <property type="entry name" value="FAD-bd"/>
</dbReference>